<dbReference type="PATRIC" id="fig|821.40.peg.1652"/>
<dbReference type="AlphaFoldDB" id="A0A0P0LN65"/>
<dbReference type="Proteomes" id="UP000061587">
    <property type="component" value="Chromosome"/>
</dbReference>
<evidence type="ECO:0000313" key="4">
    <source>
        <dbReference type="Proteomes" id="UP000061587"/>
    </source>
</evidence>
<evidence type="ECO:0000259" key="2">
    <source>
        <dbReference type="Pfam" id="PF13351"/>
    </source>
</evidence>
<feature type="region of interest" description="Disordered" evidence="1">
    <location>
        <begin position="1"/>
        <end position="26"/>
    </location>
</feature>
<reference evidence="4" key="1">
    <citation type="submission" date="2015-10" db="EMBL/GenBank/DDBJ databases">
        <title>Extensive mobilome-driven genome diversification in gut-associated Bacteroides vulgatus mpk.</title>
        <authorList>
            <person name="Beier S."/>
            <person name="Lange A."/>
            <person name="Huson D.H."/>
            <person name="Frick J.-S."/>
            <person name="Autenrieth I.B."/>
        </authorList>
    </citation>
    <scope>NUCLEOTIDE SEQUENCE [LARGE SCALE GENOMIC DNA]</scope>
    <source>
        <strain evidence="4">mpk</strain>
    </source>
</reference>
<sequence>MIAEMTKKMTLQTTPKSRNDMNTNQKTRLKAEDMEWNVLKTLGLSKEQLEADGSMERLLQGMETEAIPLKFRTPVIDLSMDATLRLVPGPGGKPVLEIKGISPEKEPEA</sequence>
<protein>
    <recommendedName>
        <fullName evidence="2">DUF4099 domain-containing protein</fullName>
    </recommendedName>
</protein>
<name>A0A0P0LN65_PHOVU</name>
<evidence type="ECO:0000313" key="3">
    <source>
        <dbReference type="EMBL" id="ALK83998.1"/>
    </source>
</evidence>
<evidence type="ECO:0000256" key="1">
    <source>
        <dbReference type="SAM" id="MobiDB-lite"/>
    </source>
</evidence>
<accession>A0A0P0LN65</accession>
<feature type="domain" description="DUF4099" evidence="2">
    <location>
        <begin position="30"/>
        <end position="106"/>
    </location>
</feature>
<dbReference type="InterPro" id="IPR025343">
    <property type="entry name" value="DUF4099"/>
</dbReference>
<gene>
    <name evidence="3" type="ORF">BvMPK_1391</name>
</gene>
<dbReference type="EMBL" id="CP013020">
    <property type="protein sequence ID" value="ALK83998.1"/>
    <property type="molecule type" value="Genomic_DNA"/>
</dbReference>
<dbReference type="Pfam" id="PF13351">
    <property type="entry name" value="DUF4099"/>
    <property type="match status" value="1"/>
</dbReference>
<proteinExistence type="predicted"/>
<feature type="compositionally biased region" description="Polar residues" evidence="1">
    <location>
        <begin position="9"/>
        <end position="26"/>
    </location>
</feature>
<reference evidence="3 4" key="2">
    <citation type="journal article" date="2016" name="Genome Biol. Evol.">
        <title>Extensive mobilome-driven genome diversification in mouse gut-associated Bacteroides vulgatus mpk.</title>
        <authorList>
            <person name="Lange A."/>
            <person name="Beier S."/>
            <person name="Steimle A."/>
            <person name="Autenrieth I.B."/>
            <person name="Huson D.H."/>
            <person name="Frick J.S."/>
        </authorList>
    </citation>
    <scope>NUCLEOTIDE SEQUENCE [LARGE SCALE GENOMIC DNA]</scope>
    <source>
        <strain evidence="4">mpk</strain>
    </source>
</reference>
<organism evidence="3 4">
    <name type="scientific">Phocaeicola vulgatus</name>
    <name type="common">Bacteroides vulgatus</name>
    <dbReference type="NCBI Taxonomy" id="821"/>
    <lineage>
        <taxon>Bacteria</taxon>
        <taxon>Pseudomonadati</taxon>
        <taxon>Bacteroidota</taxon>
        <taxon>Bacteroidia</taxon>
        <taxon>Bacteroidales</taxon>
        <taxon>Bacteroidaceae</taxon>
        <taxon>Phocaeicola</taxon>
    </lineage>
</organism>